<dbReference type="Proteomes" id="UP000595841">
    <property type="component" value="Chromosome"/>
</dbReference>
<evidence type="ECO:0000256" key="1">
    <source>
        <dbReference type="ARBA" id="ARBA00006432"/>
    </source>
</evidence>
<dbReference type="Gene3D" id="3.30.559.10">
    <property type="entry name" value="Chloramphenicol acetyltransferase-like domain"/>
    <property type="match status" value="1"/>
</dbReference>
<gene>
    <name evidence="10" type="ORF">JI735_17080</name>
</gene>
<evidence type="ECO:0000313" key="10">
    <source>
        <dbReference type="EMBL" id="QQZ58523.1"/>
    </source>
</evidence>
<dbReference type="SUPFAM" id="SSF56801">
    <property type="entry name" value="Acetyl-CoA synthetase-like"/>
    <property type="match status" value="1"/>
</dbReference>
<evidence type="ECO:0000259" key="9">
    <source>
        <dbReference type="Pfam" id="PF13193"/>
    </source>
</evidence>
<keyword evidence="3" id="KW-0597">Phosphoprotein</keyword>
<evidence type="ECO:0000259" key="7">
    <source>
        <dbReference type="Pfam" id="PF00501"/>
    </source>
</evidence>
<dbReference type="FunFam" id="3.40.50.980:FF:000001">
    <property type="entry name" value="Non-ribosomal peptide synthetase"/>
    <property type="match status" value="1"/>
</dbReference>
<dbReference type="KEGG" id="pson:JI735_17080"/>
<dbReference type="GO" id="GO:0017000">
    <property type="term" value="P:antibiotic biosynthetic process"/>
    <property type="evidence" value="ECO:0007669"/>
    <property type="project" value="UniProtKB-KW"/>
</dbReference>
<dbReference type="InterPro" id="IPR025110">
    <property type="entry name" value="AMP-bd_C"/>
</dbReference>
<dbReference type="SUPFAM" id="SSF52777">
    <property type="entry name" value="CoA-dependent acyltransferases"/>
    <property type="match status" value="2"/>
</dbReference>
<keyword evidence="4" id="KW-0677">Repeat</keyword>
<organism evidence="10 11">
    <name type="scientific">Paenibacillus sonchi</name>
    <dbReference type="NCBI Taxonomy" id="373687"/>
    <lineage>
        <taxon>Bacteria</taxon>
        <taxon>Bacillati</taxon>
        <taxon>Bacillota</taxon>
        <taxon>Bacilli</taxon>
        <taxon>Bacillales</taxon>
        <taxon>Paenibacillaceae</taxon>
        <taxon>Paenibacillus</taxon>
        <taxon>Paenibacillus sonchi group</taxon>
    </lineage>
</organism>
<feature type="domain" description="Condensation" evidence="8">
    <location>
        <begin position="10"/>
        <end position="441"/>
    </location>
</feature>
<protein>
    <submittedName>
        <fullName evidence="10">Amino acid adenylation domain-containing protein</fullName>
    </submittedName>
</protein>
<dbReference type="GO" id="GO:0003824">
    <property type="term" value="F:catalytic activity"/>
    <property type="evidence" value="ECO:0007669"/>
    <property type="project" value="UniProtKB-KW"/>
</dbReference>
<dbReference type="InterPro" id="IPR000873">
    <property type="entry name" value="AMP-dep_synth/lig_dom"/>
</dbReference>
<proteinExistence type="inferred from homology"/>
<accession>A0A974P845</accession>
<dbReference type="NCBIfam" id="TIGR01733">
    <property type="entry name" value="AA-adenyl-dom"/>
    <property type="match status" value="1"/>
</dbReference>
<dbReference type="InterPro" id="IPR020845">
    <property type="entry name" value="AMP-binding_CS"/>
</dbReference>
<dbReference type="Gene3D" id="3.40.50.980">
    <property type="match status" value="2"/>
</dbReference>
<dbReference type="GO" id="GO:0044550">
    <property type="term" value="P:secondary metabolite biosynthetic process"/>
    <property type="evidence" value="ECO:0007669"/>
    <property type="project" value="UniProtKB-ARBA"/>
</dbReference>
<evidence type="ECO:0000256" key="4">
    <source>
        <dbReference type="ARBA" id="ARBA00022737"/>
    </source>
</evidence>
<dbReference type="InterPro" id="IPR010071">
    <property type="entry name" value="AA_adenyl_dom"/>
</dbReference>
<feature type="domain" description="AMP-dependent synthetase/ligase" evidence="7">
    <location>
        <begin position="462"/>
        <end position="832"/>
    </location>
</feature>
<dbReference type="GO" id="GO:0005737">
    <property type="term" value="C:cytoplasm"/>
    <property type="evidence" value="ECO:0007669"/>
    <property type="project" value="TreeGrafter"/>
</dbReference>
<dbReference type="GO" id="GO:0008610">
    <property type="term" value="P:lipid biosynthetic process"/>
    <property type="evidence" value="ECO:0007669"/>
    <property type="project" value="UniProtKB-ARBA"/>
</dbReference>
<dbReference type="FunFam" id="3.40.50.12780:FF:000012">
    <property type="entry name" value="Non-ribosomal peptide synthetase"/>
    <property type="match status" value="1"/>
</dbReference>
<keyword evidence="11" id="KW-1185">Reference proteome</keyword>
<dbReference type="Gene3D" id="2.30.38.10">
    <property type="entry name" value="Luciferase, Domain 3"/>
    <property type="match status" value="1"/>
</dbReference>
<keyword evidence="5" id="KW-0045">Antibiotic biosynthesis</keyword>
<dbReference type="EMBL" id="CP068595">
    <property type="protein sequence ID" value="QQZ58523.1"/>
    <property type="molecule type" value="Genomic_DNA"/>
</dbReference>
<dbReference type="InterPro" id="IPR023213">
    <property type="entry name" value="CAT-like_dom_sf"/>
</dbReference>
<evidence type="ECO:0000313" key="11">
    <source>
        <dbReference type="Proteomes" id="UP000595841"/>
    </source>
</evidence>
<dbReference type="Pfam" id="PF00501">
    <property type="entry name" value="AMP-binding"/>
    <property type="match status" value="1"/>
</dbReference>
<name>A0A974P845_9BACL</name>
<dbReference type="CDD" id="cd19531">
    <property type="entry name" value="LCL_NRPS-like"/>
    <property type="match status" value="1"/>
</dbReference>
<feature type="domain" description="AMP-binding enzyme C-terminal" evidence="9">
    <location>
        <begin position="889"/>
        <end position="962"/>
    </location>
</feature>
<dbReference type="Gene3D" id="3.30.300.30">
    <property type="match status" value="1"/>
</dbReference>
<dbReference type="PANTHER" id="PTHR45527">
    <property type="entry name" value="NONRIBOSOMAL PEPTIDE SYNTHETASE"/>
    <property type="match status" value="1"/>
</dbReference>
<evidence type="ECO:0000256" key="3">
    <source>
        <dbReference type="ARBA" id="ARBA00022553"/>
    </source>
</evidence>
<keyword evidence="6" id="KW-0511">Multifunctional enzyme</keyword>
<keyword evidence="2" id="KW-0596">Phosphopantetheine</keyword>
<dbReference type="FunFam" id="3.30.300.30:FF:000010">
    <property type="entry name" value="Enterobactin synthetase component F"/>
    <property type="match status" value="1"/>
</dbReference>
<comment type="similarity">
    <text evidence="1">Belongs to the ATP-dependent AMP-binding enzyme family.</text>
</comment>
<dbReference type="CDD" id="cd05930">
    <property type="entry name" value="A_NRPS"/>
    <property type="match status" value="1"/>
</dbReference>
<evidence type="ECO:0000256" key="5">
    <source>
        <dbReference type="ARBA" id="ARBA00023194"/>
    </source>
</evidence>
<dbReference type="Pfam" id="PF00668">
    <property type="entry name" value="Condensation"/>
    <property type="match status" value="1"/>
</dbReference>
<dbReference type="Pfam" id="PF13193">
    <property type="entry name" value="AMP-binding_C"/>
    <property type="match status" value="1"/>
</dbReference>
<evidence type="ECO:0000256" key="6">
    <source>
        <dbReference type="ARBA" id="ARBA00023268"/>
    </source>
</evidence>
<sequence>MSIPRADPQQAYYRLSSQQERLYVLQQFEAIGTAYNVTWAAQVQGPFDPVRCEAAFAAVSQRHESLRTCFEMIGDTVVQHVRPRARGFFEYEDVPGGDHRSLIGPFVRPFELRTGPLFRVKVVRTGREEYLLLLDMHHMITDGVSQDIVLKEFTALYEGAVLEPLRMQYKDYASWQSGQSGTVREQGQYWLELFQGELPVLDLTPDYPRPVVQSFEGDKLHARLDAERTGEVKRLAEATDTTLFIVLLAAYDVLLHKYTGQGDIIVGSPFAGRRHAELEPVVGMFVNTVALRNFPQRDKTVRSFLAEVKESCLKAYEHQEFSFEQLIEQLQLPRDFSRNPLFDTMFVLQNMEGYTPDIKNVQMTAYPVNNGIAKFDLTLEAAESGDGSLRLNLEYCTKLFRRDTMERFLHHYMNIVEHMTGNLDRELSEIDMLSEAERKRLVHEWNGTAVPYPYEKSIAMLLEEQVLKRPEEIAVSLGAEHLTYRQLHGQSNRIAQALHARGIGEEDVVAVMAERSLELVAALLGVLKAGAAYTPVDPDYPAERLRYLLRHSRTKLLLMQHKFRDRAAVAEAEADAKVEGETEAGAKTETEAVSIEDLLAVELPDGNLPLAYRPERLMYVLYTSGSTGNPKGAMIRSHSFVNLLHWYTREFAFTAKDRILQIASASFDLAQKNLYAALVAGGRLVLFEPGLYDYEHMAETIEREGITVINCTPSAFYPLVECAADGGYRQLSSLRAVFLGGEPIHMTKLGPWLRSGQCRAEIINTYGPTECTDIASYYRLRAKDWTGGDELPIGTPIDNVRLYVVDSELKLVPEGVEGELCIGGAGVGRGYYHAPELTKERFVHSGDLPEETVYRTGDIVKRRPDGNVVFIGRVDHQVKVRGFRIEIEEIERKLLDSPRVHEAVVTAGQDAAGDTTLCAYVVAAPGTTAEQVRGELEEQLPAYMVPQHVVLLEAMPLTPNGKIDRRALPEPVGRTGADGDDAALTDEIEQQLAMLWQEVLGVGGSARRITSSAWAATP</sequence>
<evidence type="ECO:0000256" key="2">
    <source>
        <dbReference type="ARBA" id="ARBA00022450"/>
    </source>
</evidence>
<dbReference type="AlphaFoldDB" id="A0A974P845"/>
<dbReference type="GO" id="GO:0043041">
    <property type="term" value="P:amino acid activation for nonribosomal peptide biosynthetic process"/>
    <property type="evidence" value="ECO:0007669"/>
    <property type="project" value="TreeGrafter"/>
</dbReference>
<dbReference type="PANTHER" id="PTHR45527:SF1">
    <property type="entry name" value="FATTY ACID SYNTHASE"/>
    <property type="match status" value="1"/>
</dbReference>
<evidence type="ECO:0000259" key="8">
    <source>
        <dbReference type="Pfam" id="PF00668"/>
    </source>
</evidence>
<dbReference type="PROSITE" id="PS00455">
    <property type="entry name" value="AMP_BINDING"/>
    <property type="match status" value="1"/>
</dbReference>
<dbReference type="RefSeq" id="WP_202676224.1">
    <property type="nucleotide sequence ID" value="NZ_CP068595.1"/>
</dbReference>
<dbReference type="GO" id="GO:0031177">
    <property type="term" value="F:phosphopantetheine binding"/>
    <property type="evidence" value="ECO:0007669"/>
    <property type="project" value="TreeGrafter"/>
</dbReference>
<dbReference type="InterPro" id="IPR001242">
    <property type="entry name" value="Condensation_dom"/>
</dbReference>
<reference evidence="10 11" key="1">
    <citation type="submission" date="2021-01" db="EMBL/GenBank/DDBJ databases">
        <title>Whole genome sequence of Paenibacillus sonchi LMG 24727 for comparative genomics.</title>
        <authorList>
            <person name="Lee G."/>
            <person name="Kim M.-J."/>
            <person name="Lim K."/>
            <person name="Shin J.-H."/>
        </authorList>
    </citation>
    <scope>NUCLEOTIDE SEQUENCE [LARGE SCALE GENOMIC DNA]</scope>
    <source>
        <strain evidence="10 11">LMG 24727</strain>
    </source>
</reference>
<dbReference type="InterPro" id="IPR045851">
    <property type="entry name" value="AMP-bd_C_sf"/>
</dbReference>
<dbReference type="Gene3D" id="3.30.559.30">
    <property type="entry name" value="Nonribosomal peptide synthetase, condensation domain"/>
    <property type="match status" value="1"/>
</dbReference>